<dbReference type="Pfam" id="PF00893">
    <property type="entry name" value="Multi_Drug_Res"/>
    <property type="match status" value="1"/>
</dbReference>
<keyword evidence="8" id="KW-0046">Antibiotic resistance</keyword>
<dbReference type="SUPFAM" id="SSF103481">
    <property type="entry name" value="Multidrug resistance efflux transporter EmrE"/>
    <property type="match status" value="1"/>
</dbReference>
<evidence type="ECO:0000256" key="2">
    <source>
        <dbReference type="ARBA" id="ARBA00007822"/>
    </source>
</evidence>
<keyword evidence="4" id="KW-1003">Cell membrane</keyword>
<evidence type="ECO:0000256" key="3">
    <source>
        <dbReference type="ARBA" id="ARBA00022448"/>
    </source>
</evidence>
<evidence type="ECO:0000256" key="9">
    <source>
        <dbReference type="RuleBase" id="RU003942"/>
    </source>
</evidence>
<keyword evidence="5 9" id="KW-0812">Transmembrane</keyword>
<dbReference type="GO" id="GO:0005886">
    <property type="term" value="C:plasma membrane"/>
    <property type="evidence" value="ECO:0007669"/>
    <property type="project" value="UniProtKB-SubCell"/>
</dbReference>
<evidence type="ECO:0000313" key="12">
    <source>
        <dbReference type="Proteomes" id="UP000515570"/>
    </source>
</evidence>
<organism evidence="11 12">
    <name type="scientific">Corynebacterium hindlerae</name>
    <dbReference type="NCBI Taxonomy" id="699041"/>
    <lineage>
        <taxon>Bacteria</taxon>
        <taxon>Bacillati</taxon>
        <taxon>Actinomycetota</taxon>
        <taxon>Actinomycetes</taxon>
        <taxon>Mycobacteriales</taxon>
        <taxon>Corynebacteriaceae</taxon>
        <taxon>Corynebacterium</taxon>
    </lineage>
</organism>
<name>A0A7G5FCM8_9CORY</name>
<dbReference type="RefSeq" id="WP_182385178.1">
    <property type="nucleotide sequence ID" value="NZ_CP059833.1"/>
</dbReference>
<feature type="transmembrane region" description="Helical" evidence="10">
    <location>
        <begin position="27"/>
        <end position="45"/>
    </location>
</feature>
<protein>
    <submittedName>
        <fullName evidence="11">QacE family quaternary ammonium compound efflux SMR transporter</fullName>
    </submittedName>
</protein>
<evidence type="ECO:0000313" key="11">
    <source>
        <dbReference type="EMBL" id="QMV84369.1"/>
    </source>
</evidence>
<comment type="subcellular location">
    <subcellularLocation>
        <location evidence="1 9">Cell membrane</location>
        <topology evidence="1 9">Multi-pass membrane protein</topology>
    </subcellularLocation>
</comment>
<evidence type="ECO:0000256" key="8">
    <source>
        <dbReference type="ARBA" id="ARBA00023251"/>
    </source>
</evidence>
<keyword evidence="7 10" id="KW-0472">Membrane</keyword>
<evidence type="ECO:0000256" key="4">
    <source>
        <dbReference type="ARBA" id="ARBA00022475"/>
    </source>
</evidence>
<dbReference type="InterPro" id="IPR000390">
    <property type="entry name" value="Small_drug/metabolite_transptr"/>
</dbReference>
<dbReference type="Proteomes" id="UP000515570">
    <property type="component" value="Chromosome"/>
</dbReference>
<dbReference type="GO" id="GO:0031460">
    <property type="term" value="P:glycine betaine transport"/>
    <property type="evidence" value="ECO:0007669"/>
    <property type="project" value="TreeGrafter"/>
</dbReference>
<dbReference type="EMBL" id="CP059833">
    <property type="protein sequence ID" value="QMV84369.1"/>
    <property type="molecule type" value="Genomic_DNA"/>
</dbReference>
<dbReference type="PANTHER" id="PTHR30561:SF1">
    <property type="entry name" value="MULTIDRUG TRANSPORTER EMRE"/>
    <property type="match status" value="1"/>
</dbReference>
<evidence type="ECO:0000256" key="10">
    <source>
        <dbReference type="SAM" id="Phobius"/>
    </source>
</evidence>
<dbReference type="GO" id="GO:0015199">
    <property type="term" value="F:amino-acid betaine transmembrane transporter activity"/>
    <property type="evidence" value="ECO:0007669"/>
    <property type="project" value="TreeGrafter"/>
</dbReference>
<evidence type="ECO:0000256" key="1">
    <source>
        <dbReference type="ARBA" id="ARBA00004651"/>
    </source>
</evidence>
<dbReference type="InterPro" id="IPR037185">
    <property type="entry name" value="EmrE-like"/>
</dbReference>
<reference evidence="11 12" key="1">
    <citation type="submission" date="2020-07" db="EMBL/GenBank/DDBJ databases">
        <title>non toxigenic Corynebacterium sp. nov from a clinical source.</title>
        <authorList>
            <person name="Bernier A.-M."/>
            <person name="Bernard K."/>
        </authorList>
    </citation>
    <scope>NUCLEOTIDE SEQUENCE [LARGE SCALE GENOMIC DNA]</scope>
    <source>
        <strain evidence="12">NML 93-0612</strain>
    </source>
</reference>
<dbReference type="InterPro" id="IPR045324">
    <property type="entry name" value="Small_multidrug_res"/>
</dbReference>
<keyword evidence="3" id="KW-0813">Transport</keyword>
<evidence type="ECO:0000256" key="5">
    <source>
        <dbReference type="ARBA" id="ARBA00022692"/>
    </source>
</evidence>
<feature type="transmembrane region" description="Helical" evidence="10">
    <location>
        <begin position="57"/>
        <end position="76"/>
    </location>
</feature>
<dbReference type="AlphaFoldDB" id="A0A7G5FCM8"/>
<keyword evidence="12" id="KW-1185">Reference proteome</keyword>
<comment type="similarity">
    <text evidence="2">Belongs to the drug/metabolite transporter (DMT) superfamily. Small multidrug resistance (SMR) (TC 2.A.7.1) family. Mmr subfamily.</text>
</comment>
<dbReference type="GO" id="GO:0015220">
    <property type="term" value="F:choline transmembrane transporter activity"/>
    <property type="evidence" value="ECO:0007669"/>
    <property type="project" value="TreeGrafter"/>
</dbReference>
<dbReference type="PANTHER" id="PTHR30561">
    <property type="entry name" value="SMR FAMILY PROTON-DEPENDENT DRUG EFFLUX TRANSPORTER SUGE"/>
    <property type="match status" value="1"/>
</dbReference>
<dbReference type="GO" id="GO:0046677">
    <property type="term" value="P:response to antibiotic"/>
    <property type="evidence" value="ECO:0007669"/>
    <property type="project" value="UniProtKB-KW"/>
</dbReference>
<sequence length="101" mass="10965">MIYLLAAIASEVCGTLLLRVATFGNRWIFLPVTILYVVSYLFLALTLKSGMPLSIAYGLWAALGLLATTLLSAILFHERISRKMMAGLALITLGVFCVELG</sequence>
<dbReference type="Gene3D" id="1.10.3730.20">
    <property type="match status" value="1"/>
</dbReference>
<gene>
    <name evidence="11" type="ORF">HW450_08295</name>
</gene>
<proteinExistence type="inferred from homology"/>
<dbReference type="GO" id="GO:0015297">
    <property type="term" value="F:antiporter activity"/>
    <property type="evidence" value="ECO:0007669"/>
    <property type="project" value="TreeGrafter"/>
</dbReference>
<evidence type="ECO:0000256" key="6">
    <source>
        <dbReference type="ARBA" id="ARBA00022989"/>
    </source>
</evidence>
<evidence type="ECO:0000256" key="7">
    <source>
        <dbReference type="ARBA" id="ARBA00023136"/>
    </source>
</evidence>
<accession>A0A7G5FCM8</accession>
<keyword evidence="6 10" id="KW-1133">Transmembrane helix</keyword>